<dbReference type="SUPFAM" id="SSF47473">
    <property type="entry name" value="EF-hand"/>
    <property type="match status" value="1"/>
</dbReference>
<reference evidence="8" key="1">
    <citation type="submission" date="2019-08" db="EMBL/GenBank/DDBJ databases">
        <title>The improved chromosome-level genome for the pearl oyster Pinctada fucata martensii using PacBio sequencing and Hi-C.</title>
        <authorList>
            <person name="Zheng Z."/>
        </authorList>
    </citation>
    <scope>NUCLEOTIDE SEQUENCE</scope>
    <source>
        <strain evidence="8">ZZ-2019</strain>
        <tissue evidence="8">Adductor muscle</tissue>
    </source>
</reference>
<evidence type="ECO:0008006" key="10">
    <source>
        <dbReference type="Google" id="ProtNLM"/>
    </source>
</evidence>
<feature type="compositionally biased region" description="Basic and acidic residues" evidence="7">
    <location>
        <begin position="181"/>
        <end position="201"/>
    </location>
</feature>
<feature type="compositionally biased region" description="Polar residues" evidence="7">
    <location>
        <begin position="349"/>
        <end position="360"/>
    </location>
</feature>
<feature type="region of interest" description="Disordered" evidence="7">
    <location>
        <begin position="326"/>
        <end position="360"/>
    </location>
</feature>
<evidence type="ECO:0000256" key="2">
    <source>
        <dbReference type="ARBA" id="ARBA00004245"/>
    </source>
</evidence>
<dbReference type="AlphaFoldDB" id="A0AA89C035"/>
<dbReference type="InterPro" id="IPR026507">
    <property type="entry name" value="PIRC1/2"/>
</dbReference>
<feature type="compositionally biased region" description="Basic and acidic residues" evidence="7">
    <location>
        <begin position="326"/>
        <end position="348"/>
    </location>
</feature>
<sequence length="649" mass="74398">MPTVTVADVFRKGNMVHSRSHDTNVTCRRSVDVDKAHSAYGNRYGSSTESTTDRRCKTSLAITRTVTDHYEFEESYNAMQSEFDTHDYLSNGFVSKPDFSKILQEFGYYIPVVELDGFLHQNGVRSRLGQINYRDFLETYEKSEGSILTDRSTCSSLHMDLGPVVNNETHSSNKKVSFQKNSRDVRGTDHYENNTRERTRETSTWSDNQHRSEVVAAENWADRTTDLQITGKTYREPYDKVTANQKAVNSKKQFTKHVGSHNKAFRDAATNQVITNKNNVDEYLTNERVGNQDGEIKFSTNETSSKESWAAHPSNEAVTFENWEKSNKKELSTNKQTYTEENRKDSKSITRQSTGTFPMTQNQLDSHITTQIMASRANSAKQIDTKARRRLEQSRSYIFTPPNVYTVHSMLPQANFSFEELQSRVTRILKEKSPTLISNFRTYDKLNLGVITQPEFQSALETVLGFHIPDHQWNEIRPRFGQDLGGLVPYNDAIQNYHNYSKSGMEGVLKTSRIIPKKLVNPNAPKKVSLPPKTYRKPHVQMNNWTVHDVQAPECGAGGVPVNSKTSEYYRTDNIPNRFDNPDWFEGYEQKKQHPMYRTSSSDYGAKKPSVHTMPTMFHAKSQKFSKHLGTCGMYRNHSLNTHLDQSRV</sequence>
<comment type="subcellular location">
    <subcellularLocation>
        <location evidence="1">Cell projection</location>
        <location evidence="1">Cilium</location>
    </subcellularLocation>
    <subcellularLocation>
        <location evidence="2">Cytoplasm</location>
        <location evidence="2">Cytoskeleton</location>
    </subcellularLocation>
</comment>
<keyword evidence="3" id="KW-0963">Cytoplasm</keyword>
<feature type="compositionally biased region" description="Polar residues" evidence="7">
    <location>
        <begin position="166"/>
        <end position="180"/>
    </location>
</feature>
<accession>A0AA89C035</accession>
<keyword evidence="9" id="KW-1185">Reference proteome</keyword>
<dbReference type="PANTHER" id="PTHR20899">
    <property type="entry name" value="PIERCE HOMOLOG"/>
    <property type="match status" value="1"/>
</dbReference>
<dbReference type="EMBL" id="VSWD01000005">
    <property type="protein sequence ID" value="KAK3103005.1"/>
    <property type="molecule type" value="Genomic_DNA"/>
</dbReference>
<keyword evidence="4" id="KW-0206">Cytoskeleton</keyword>
<evidence type="ECO:0000256" key="3">
    <source>
        <dbReference type="ARBA" id="ARBA00022490"/>
    </source>
</evidence>
<evidence type="ECO:0000256" key="4">
    <source>
        <dbReference type="ARBA" id="ARBA00023212"/>
    </source>
</evidence>
<evidence type="ECO:0000313" key="9">
    <source>
        <dbReference type="Proteomes" id="UP001186944"/>
    </source>
</evidence>
<feature type="region of interest" description="Disordered" evidence="7">
    <location>
        <begin position="165"/>
        <end position="210"/>
    </location>
</feature>
<dbReference type="PANTHER" id="PTHR20899:SF1">
    <property type="entry name" value="PIERCER OF MICROTUBULE WALL 1 PROTEIN"/>
    <property type="match status" value="1"/>
</dbReference>
<dbReference type="GO" id="GO:0035082">
    <property type="term" value="P:axoneme assembly"/>
    <property type="evidence" value="ECO:0007669"/>
    <property type="project" value="InterPro"/>
</dbReference>
<organism evidence="8 9">
    <name type="scientific">Pinctada imbricata</name>
    <name type="common">Atlantic pearl-oyster</name>
    <name type="synonym">Pinctada martensii</name>
    <dbReference type="NCBI Taxonomy" id="66713"/>
    <lineage>
        <taxon>Eukaryota</taxon>
        <taxon>Metazoa</taxon>
        <taxon>Spiralia</taxon>
        <taxon>Lophotrochozoa</taxon>
        <taxon>Mollusca</taxon>
        <taxon>Bivalvia</taxon>
        <taxon>Autobranchia</taxon>
        <taxon>Pteriomorphia</taxon>
        <taxon>Pterioida</taxon>
        <taxon>Pterioidea</taxon>
        <taxon>Pteriidae</taxon>
        <taxon>Pinctada</taxon>
    </lineage>
</organism>
<dbReference type="Pfam" id="PF14892">
    <property type="entry name" value="PIRC1_2"/>
    <property type="match status" value="1"/>
</dbReference>
<dbReference type="GO" id="GO:0005879">
    <property type="term" value="C:axonemal microtubule"/>
    <property type="evidence" value="ECO:0007669"/>
    <property type="project" value="InterPro"/>
</dbReference>
<keyword evidence="5" id="KW-0966">Cell projection</keyword>
<protein>
    <recommendedName>
        <fullName evidence="10">EF-hand domain-containing protein</fullName>
    </recommendedName>
</protein>
<name>A0AA89C035_PINIB</name>
<evidence type="ECO:0000313" key="8">
    <source>
        <dbReference type="EMBL" id="KAK3103005.1"/>
    </source>
</evidence>
<evidence type="ECO:0000256" key="1">
    <source>
        <dbReference type="ARBA" id="ARBA00004138"/>
    </source>
</evidence>
<proteinExistence type="inferred from homology"/>
<gene>
    <name evidence="8" type="ORF">FSP39_015700</name>
</gene>
<evidence type="ECO:0000256" key="5">
    <source>
        <dbReference type="ARBA" id="ARBA00023273"/>
    </source>
</evidence>
<comment type="similarity">
    <text evidence="6">Belongs to the PIERCE1 family.</text>
</comment>
<evidence type="ECO:0000256" key="7">
    <source>
        <dbReference type="SAM" id="MobiDB-lite"/>
    </source>
</evidence>
<dbReference type="Proteomes" id="UP001186944">
    <property type="component" value="Unassembled WGS sequence"/>
</dbReference>
<comment type="caution">
    <text evidence="8">The sequence shown here is derived from an EMBL/GenBank/DDBJ whole genome shotgun (WGS) entry which is preliminary data.</text>
</comment>
<evidence type="ECO:0000256" key="6">
    <source>
        <dbReference type="ARBA" id="ARBA00038014"/>
    </source>
</evidence>
<dbReference type="InterPro" id="IPR011992">
    <property type="entry name" value="EF-hand-dom_pair"/>
</dbReference>